<dbReference type="Proteomes" id="UP000247702">
    <property type="component" value="Unassembled WGS sequence"/>
</dbReference>
<organism evidence="1 2">
    <name type="scientific">Rhizophagus clarus</name>
    <dbReference type="NCBI Taxonomy" id="94130"/>
    <lineage>
        <taxon>Eukaryota</taxon>
        <taxon>Fungi</taxon>
        <taxon>Fungi incertae sedis</taxon>
        <taxon>Mucoromycota</taxon>
        <taxon>Glomeromycotina</taxon>
        <taxon>Glomeromycetes</taxon>
        <taxon>Glomerales</taxon>
        <taxon>Glomeraceae</taxon>
        <taxon>Rhizophagus</taxon>
    </lineage>
</organism>
<reference evidence="1 2" key="1">
    <citation type="submission" date="2017-11" db="EMBL/GenBank/DDBJ databases">
        <title>The genome of Rhizophagus clarus HR1 reveals common genetic basis of auxotrophy among arbuscular mycorrhizal fungi.</title>
        <authorList>
            <person name="Kobayashi Y."/>
        </authorList>
    </citation>
    <scope>NUCLEOTIDE SEQUENCE [LARGE SCALE GENOMIC DNA]</scope>
    <source>
        <strain evidence="1 2">HR1</strain>
    </source>
</reference>
<evidence type="ECO:0008006" key="3">
    <source>
        <dbReference type="Google" id="ProtNLM"/>
    </source>
</evidence>
<dbReference type="EMBL" id="BEXD01003035">
    <property type="protein sequence ID" value="GBC00073.1"/>
    <property type="molecule type" value="Genomic_DNA"/>
</dbReference>
<evidence type="ECO:0000313" key="1">
    <source>
        <dbReference type="EMBL" id="GBC00073.1"/>
    </source>
</evidence>
<dbReference type="AlphaFoldDB" id="A0A2Z6RGB1"/>
<proteinExistence type="predicted"/>
<gene>
    <name evidence="1" type="ORF">RclHR1_03730012</name>
</gene>
<evidence type="ECO:0000313" key="2">
    <source>
        <dbReference type="Proteomes" id="UP000247702"/>
    </source>
</evidence>
<sequence length="294" mass="34472">MTIQGIQDSRQNQPTCQQIQFTYVWPTQITKDNHIEIKQQLINLHETIFKEFERERNKYNLHNINKYIDRRENNFIDNQTRMLNSILDRKPQKININRLLICDNNKVSQLITDPNEIDELTIQHFQNIGHIPSAWKSALLYPIPKPEFWNHELTKTRPIILLDTLRKIFVKIITCRLNKFLANIKALQPNNQAGIESSSTSEMITTLQTCIDICFETKEKFYIMVQDLIIIGDHLTNSFDLKTGIIQGEVIWFSITALFLKRSTTPITEVSTYLQHTPKTFTIPRPSITLIQLH</sequence>
<protein>
    <recommendedName>
        <fullName evidence="3">Reverse transcriptase domain-containing protein</fullName>
    </recommendedName>
</protein>
<comment type="caution">
    <text evidence="1">The sequence shown here is derived from an EMBL/GenBank/DDBJ whole genome shotgun (WGS) entry which is preliminary data.</text>
</comment>
<keyword evidence="2" id="KW-1185">Reference proteome</keyword>
<accession>A0A2Z6RGB1</accession>
<name>A0A2Z6RGB1_9GLOM</name>